<dbReference type="EMBL" id="LR822030">
    <property type="protein sequence ID" value="CAD0157273.1"/>
    <property type="molecule type" value="Genomic_DNA"/>
</dbReference>
<evidence type="ECO:0000313" key="1">
    <source>
        <dbReference type="EMBL" id="CAD0157273.1"/>
    </source>
</evidence>
<dbReference type="Proteomes" id="UP000509120">
    <property type="component" value="Chromosome"/>
</dbReference>
<accession>A0AAN1ZYL2</accession>
<protein>
    <submittedName>
        <fullName evidence="1">Uncharacterized protein</fullName>
    </submittedName>
</protein>
<dbReference type="AlphaFoldDB" id="A0AAN1ZYL2"/>
<proteinExistence type="predicted"/>
<gene>
    <name evidence="1" type="ORF">STHERMO_1885</name>
</gene>
<organism evidence="1 2">
    <name type="scientific">Streptococcus thermophilus</name>
    <dbReference type="NCBI Taxonomy" id="1308"/>
    <lineage>
        <taxon>Bacteria</taxon>
        <taxon>Bacillati</taxon>
        <taxon>Bacillota</taxon>
        <taxon>Bacilli</taxon>
        <taxon>Lactobacillales</taxon>
        <taxon>Streptococcaceae</taxon>
        <taxon>Streptococcus</taxon>
    </lineage>
</organism>
<evidence type="ECO:0000313" key="2">
    <source>
        <dbReference type="Proteomes" id="UP000509120"/>
    </source>
</evidence>
<name>A0AAN1ZYL2_STRTR</name>
<sequence>MHFLEKKIDKSKRLHYNKNVKKIRIHQGGKSHGENQYFKV</sequence>
<reference evidence="1 2" key="1">
    <citation type="submission" date="2020-06" db="EMBL/GenBank/DDBJ databases">
        <authorList>
            <person name="Chuat V."/>
        </authorList>
    </citation>
    <scope>NUCLEOTIDE SEQUENCE [LARGE SCALE GENOMIC DNA]</scope>
    <source>
        <strain evidence="1">STH_CIRM_1046</strain>
    </source>
</reference>